<evidence type="ECO:0000256" key="2">
    <source>
        <dbReference type="ARBA" id="ARBA00022490"/>
    </source>
</evidence>
<dbReference type="AlphaFoldDB" id="A0A2S8GU14"/>
<dbReference type="OrthoDB" id="9778711at2"/>
<dbReference type="PANTHER" id="PTHR10889:SF1">
    <property type="entry name" value="DEOXYRIBOSE-PHOSPHATE ALDOLASE"/>
    <property type="match status" value="1"/>
</dbReference>
<dbReference type="InterPro" id="IPR028581">
    <property type="entry name" value="DeoC_typeI"/>
</dbReference>
<accession>A0A2S8GU14</accession>
<evidence type="ECO:0000256" key="5">
    <source>
        <dbReference type="ARBA" id="ARBA00048791"/>
    </source>
</evidence>
<comment type="similarity">
    <text evidence="1 7">Belongs to the DeoC/FbaB aldolase family. DeoC type 1 subfamily.</text>
</comment>
<keyword evidence="2 7" id="KW-0963">Cytoplasm</keyword>
<comment type="caution">
    <text evidence="8">The sequence shown here is derived from an EMBL/GenBank/DDBJ whole genome shotgun (WGS) entry which is preliminary data.</text>
</comment>
<evidence type="ECO:0000313" key="8">
    <source>
        <dbReference type="EMBL" id="PQO47909.1"/>
    </source>
</evidence>
<dbReference type="InterPro" id="IPR002915">
    <property type="entry name" value="DeoC/FbaB/LacD_aldolase"/>
</dbReference>
<evidence type="ECO:0000256" key="3">
    <source>
        <dbReference type="ARBA" id="ARBA00023239"/>
    </source>
</evidence>
<dbReference type="FunFam" id="3.20.20.70:FF:000044">
    <property type="entry name" value="Deoxyribose-phosphate aldolase"/>
    <property type="match status" value="1"/>
</dbReference>
<dbReference type="PANTHER" id="PTHR10889">
    <property type="entry name" value="DEOXYRIBOSE-PHOSPHATE ALDOLASE"/>
    <property type="match status" value="1"/>
</dbReference>
<proteinExistence type="inferred from homology"/>
<comment type="catalytic activity">
    <reaction evidence="5 7">
        <text>2-deoxy-D-ribose 5-phosphate = D-glyceraldehyde 3-phosphate + acetaldehyde</text>
        <dbReference type="Rhea" id="RHEA:12821"/>
        <dbReference type="ChEBI" id="CHEBI:15343"/>
        <dbReference type="ChEBI" id="CHEBI:59776"/>
        <dbReference type="ChEBI" id="CHEBI:62877"/>
        <dbReference type="EC" id="4.1.2.4"/>
    </reaction>
</comment>
<reference evidence="8 9" key="1">
    <citation type="submission" date="2018-02" db="EMBL/GenBank/DDBJ databases">
        <title>Comparative genomes isolates from brazilian mangrove.</title>
        <authorList>
            <person name="Araujo J.E."/>
            <person name="Taketani R.G."/>
            <person name="Silva M.C.P."/>
            <person name="Loureco M.V."/>
            <person name="Andreote F.D."/>
        </authorList>
    </citation>
    <scope>NUCLEOTIDE SEQUENCE [LARGE SCALE GENOMIC DNA]</scope>
    <source>
        <strain evidence="8 9">Nap-Phe MGV</strain>
    </source>
</reference>
<dbReference type="GO" id="GO:0005737">
    <property type="term" value="C:cytoplasm"/>
    <property type="evidence" value="ECO:0007669"/>
    <property type="project" value="UniProtKB-SubCell"/>
</dbReference>
<comment type="pathway">
    <text evidence="7">Carbohydrate degradation; 2-deoxy-D-ribose 1-phosphate degradation; D-glyceraldehyde 3-phosphate and acetaldehyde from 2-deoxy-alpha-D-ribose 1-phosphate: step 2/2.</text>
</comment>
<name>A0A2S8GU14_9BACT</name>
<keyword evidence="4 7" id="KW-0704">Schiff base</keyword>
<dbReference type="Proteomes" id="UP000237819">
    <property type="component" value="Unassembled WGS sequence"/>
</dbReference>
<feature type="active site" description="Proton donor/acceptor" evidence="7">
    <location>
        <position position="205"/>
    </location>
</feature>
<dbReference type="RefSeq" id="WP_105333781.1">
    <property type="nucleotide sequence ID" value="NZ_PUHZ01000003.1"/>
</dbReference>
<evidence type="ECO:0000313" key="9">
    <source>
        <dbReference type="Proteomes" id="UP000237819"/>
    </source>
</evidence>
<dbReference type="EMBL" id="PUHZ01000003">
    <property type="protein sequence ID" value="PQO47909.1"/>
    <property type="molecule type" value="Genomic_DNA"/>
</dbReference>
<dbReference type="GO" id="GO:0004139">
    <property type="term" value="F:deoxyribose-phosphate aldolase activity"/>
    <property type="evidence" value="ECO:0007669"/>
    <property type="project" value="UniProtKB-UniRule"/>
</dbReference>
<dbReference type="InterPro" id="IPR011343">
    <property type="entry name" value="DeoC"/>
</dbReference>
<evidence type="ECO:0000256" key="4">
    <source>
        <dbReference type="ARBA" id="ARBA00023270"/>
    </source>
</evidence>
<dbReference type="SUPFAM" id="SSF51569">
    <property type="entry name" value="Aldolase"/>
    <property type="match status" value="1"/>
</dbReference>
<dbReference type="HAMAP" id="MF_00114">
    <property type="entry name" value="DeoC_type1"/>
    <property type="match status" value="1"/>
</dbReference>
<dbReference type="Gene3D" id="3.20.20.70">
    <property type="entry name" value="Aldolase class I"/>
    <property type="match status" value="1"/>
</dbReference>
<dbReference type="EC" id="4.1.2.4" evidence="7"/>
<dbReference type="InterPro" id="IPR013785">
    <property type="entry name" value="Aldolase_TIM"/>
</dbReference>
<comment type="function">
    <text evidence="6 7">Catalyzes a reversible aldol reaction between acetaldehyde and D-glyceraldehyde 3-phosphate to generate 2-deoxy-D-ribose 5-phosphate.</text>
</comment>
<dbReference type="GO" id="GO:0016052">
    <property type="term" value="P:carbohydrate catabolic process"/>
    <property type="evidence" value="ECO:0007669"/>
    <property type="project" value="TreeGrafter"/>
</dbReference>
<dbReference type="CDD" id="cd00959">
    <property type="entry name" value="DeoC"/>
    <property type="match status" value="1"/>
</dbReference>
<feature type="active site" description="Proton donor/acceptor" evidence="7">
    <location>
        <position position="94"/>
    </location>
</feature>
<dbReference type="SMART" id="SM01133">
    <property type="entry name" value="DeoC"/>
    <property type="match status" value="1"/>
</dbReference>
<dbReference type="GO" id="GO:0009264">
    <property type="term" value="P:deoxyribonucleotide catabolic process"/>
    <property type="evidence" value="ECO:0007669"/>
    <property type="project" value="UniProtKB-UniRule"/>
</dbReference>
<comment type="subcellular location">
    <subcellularLocation>
        <location evidence="7">Cytoplasm</location>
    </subcellularLocation>
</comment>
<dbReference type="Pfam" id="PF01791">
    <property type="entry name" value="DeoC"/>
    <property type="match status" value="1"/>
</dbReference>
<dbReference type="PIRSF" id="PIRSF001357">
    <property type="entry name" value="DeoC"/>
    <property type="match status" value="1"/>
</dbReference>
<dbReference type="UniPathway" id="UPA00002">
    <property type="reaction ID" value="UER00468"/>
</dbReference>
<feature type="active site" description="Schiff-base intermediate with acetaldehyde" evidence="7">
    <location>
        <position position="166"/>
    </location>
</feature>
<dbReference type="GO" id="GO:0006018">
    <property type="term" value="P:2-deoxyribose 1-phosphate catabolic process"/>
    <property type="evidence" value="ECO:0007669"/>
    <property type="project" value="UniProtKB-UniRule"/>
</dbReference>
<gene>
    <name evidence="7 8" type="primary">deoC</name>
    <name evidence="8" type="ORF">C5Y93_01665</name>
</gene>
<dbReference type="NCBIfam" id="TIGR00126">
    <property type="entry name" value="deoC"/>
    <property type="match status" value="1"/>
</dbReference>
<keyword evidence="3 7" id="KW-0456">Lyase</keyword>
<sequence>MKYQYEELAKMIDHALLHPTMTDGEMDAGCQLAMEYGVASVCVKPYYVSRAAELLAESDVLVGTVIGFPHGSNHTEIKRAETRQALEDGAQEIDMVLNIGKVMSGDWDYILRDIQVVCQESHHRAAKVKVILETDYLSGGGAGLKSDALKRKLCQICDVAGADWVKTSTGFGFVKQADGGFGTQGATEHDIKLMREACSAKVQVKASGGVRDLAALIRAKDLGASRCGTSSTQAILDAYHVEAENAESGGSLGQGGY</sequence>
<evidence type="ECO:0000256" key="1">
    <source>
        <dbReference type="ARBA" id="ARBA00010936"/>
    </source>
</evidence>
<protein>
    <recommendedName>
        <fullName evidence="7">Deoxyribose-phosphate aldolase</fullName>
        <shortName evidence="7">DERA</shortName>
        <ecNumber evidence="7">4.1.2.4</ecNumber>
    </recommendedName>
    <alternativeName>
        <fullName evidence="7">2-deoxy-D-ribose 5-phosphate aldolase</fullName>
    </alternativeName>
    <alternativeName>
        <fullName evidence="7">Phosphodeoxyriboaldolase</fullName>
        <shortName evidence="7">Deoxyriboaldolase</shortName>
    </alternativeName>
</protein>
<evidence type="ECO:0000256" key="7">
    <source>
        <dbReference type="HAMAP-Rule" id="MF_00114"/>
    </source>
</evidence>
<organism evidence="8 9">
    <name type="scientific">Blastopirellula marina</name>
    <dbReference type="NCBI Taxonomy" id="124"/>
    <lineage>
        <taxon>Bacteria</taxon>
        <taxon>Pseudomonadati</taxon>
        <taxon>Planctomycetota</taxon>
        <taxon>Planctomycetia</taxon>
        <taxon>Pirellulales</taxon>
        <taxon>Pirellulaceae</taxon>
        <taxon>Blastopirellula</taxon>
    </lineage>
</organism>
<evidence type="ECO:0000256" key="6">
    <source>
        <dbReference type="ARBA" id="ARBA00056337"/>
    </source>
</evidence>